<dbReference type="GO" id="GO:0031418">
    <property type="term" value="F:L-ascorbic acid binding"/>
    <property type="evidence" value="ECO:0007669"/>
    <property type="project" value="UniProtKB-KW"/>
</dbReference>
<keyword evidence="8" id="KW-0325">Glycoprotein</keyword>
<dbReference type="InterPro" id="IPR006620">
    <property type="entry name" value="Pro_4_hyd_alph"/>
</dbReference>
<dbReference type="Proteomes" id="UP000244013">
    <property type="component" value="Unassembled WGS sequence"/>
</dbReference>
<dbReference type="SUPFAM" id="SSF81901">
    <property type="entry name" value="HCP-like"/>
    <property type="match status" value="1"/>
</dbReference>
<reference evidence="10 11" key="1">
    <citation type="submission" date="2018-04" db="EMBL/GenBank/DDBJ databases">
        <title>Genomic Encyclopedia of Type Strains, Phase III (KMG-III): the genomes of soil and plant-associated and newly described type strains.</title>
        <authorList>
            <person name="Whitman W."/>
        </authorList>
    </citation>
    <scope>NUCLEOTIDE SEQUENCE [LARGE SCALE GENOMIC DNA]</scope>
    <source>
        <strain evidence="10 11">MA-olki</strain>
    </source>
</reference>
<evidence type="ECO:0000313" key="10">
    <source>
        <dbReference type="EMBL" id="PTW46305.1"/>
    </source>
</evidence>
<dbReference type="InterPro" id="IPR005123">
    <property type="entry name" value="Oxoglu/Fe-dep_dioxygenase_dom"/>
</dbReference>
<evidence type="ECO:0000256" key="5">
    <source>
        <dbReference type="ARBA" id="ARBA00022964"/>
    </source>
</evidence>
<dbReference type="PANTHER" id="PTHR10869">
    <property type="entry name" value="PROLYL 4-HYDROXYLASE ALPHA SUBUNIT"/>
    <property type="match status" value="1"/>
</dbReference>
<dbReference type="GeneID" id="91006140"/>
<dbReference type="Pfam" id="PF13640">
    <property type="entry name" value="2OG-FeII_Oxy_3"/>
    <property type="match status" value="1"/>
</dbReference>
<evidence type="ECO:0000256" key="8">
    <source>
        <dbReference type="ARBA" id="ARBA00023180"/>
    </source>
</evidence>
<evidence type="ECO:0000256" key="4">
    <source>
        <dbReference type="ARBA" id="ARBA00022896"/>
    </source>
</evidence>
<dbReference type="Gene3D" id="1.25.40.10">
    <property type="entry name" value="Tetratricopeptide repeat domain"/>
    <property type="match status" value="1"/>
</dbReference>
<dbReference type="Gene3D" id="2.60.120.620">
    <property type="entry name" value="q2cbj1_9rhob like domain"/>
    <property type="match status" value="1"/>
</dbReference>
<dbReference type="GO" id="GO:0004656">
    <property type="term" value="F:procollagen-proline 4-dioxygenase activity"/>
    <property type="evidence" value="ECO:0007669"/>
    <property type="project" value="TreeGrafter"/>
</dbReference>
<dbReference type="AlphaFoldDB" id="A0A2T5U487"/>
<dbReference type="RefSeq" id="WP_107954397.1">
    <property type="nucleotide sequence ID" value="NZ_QAYE01000005.1"/>
</dbReference>
<evidence type="ECO:0000313" key="11">
    <source>
        <dbReference type="Proteomes" id="UP000244013"/>
    </source>
</evidence>
<evidence type="ECO:0000256" key="7">
    <source>
        <dbReference type="ARBA" id="ARBA00023004"/>
    </source>
</evidence>
<dbReference type="InterPro" id="IPR044862">
    <property type="entry name" value="Pro_4_hyd_alph_FE2OG_OXY"/>
</dbReference>
<proteinExistence type="predicted"/>
<keyword evidence="6" id="KW-0560">Oxidoreductase</keyword>
<keyword evidence="3" id="KW-0256">Endoplasmic reticulum</keyword>
<keyword evidence="5" id="KW-0223">Dioxygenase</keyword>
<dbReference type="PROSITE" id="PS51471">
    <property type="entry name" value="FE2OG_OXY"/>
    <property type="match status" value="1"/>
</dbReference>
<evidence type="ECO:0000256" key="6">
    <source>
        <dbReference type="ARBA" id="ARBA00023002"/>
    </source>
</evidence>
<dbReference type="PANTHER" id="PTHR10869:SF246">
    <property type="entry name" value="TRANSMEMBRANE PROLYL 4-HYDROXYLASE"/>
    <property type="match status" value="1"/>
</dbReference>
<dbReference type="OrthoDB" id="269774at2"/>
<keyword evidence="4" id="KW-0847">Vitamin C</keyword>
<evidence type="ECO:0000259" key="9">
    <source>
        <dbReference type="PROSITE" id="PS51471"/>
    </source>
</evidence>
<sequence length="327" mass="34918">MIHDPVAQADRLLAAGRVRDAVMLIEQAGHSGNVDAVFRHATWKLAGTPVPRDLPGARALLRQATSLGNPDAALVEIALTANGSGAPADWAGARALLDAAAGTDQVAADQLTLLDAMTLTKDGAPIDPPRAQRIGENPHVRHIARLFTQEECLHIAQRAADMLQPATVADPRTGRNVANPVRTSDGAVIGPTRETLVVQALNRRLAAVTGTDWRQGEALSVLRYQPGQQFRPHVDALPVTSNQRIRTVLVYLNEGFAGGATYFVNNALRVTPRTGDAIIFDNVRADGSIDPATQHAGEPVTAGVKWLATRWIRARPFSVWTGPENAA</sequence>
<organism evidence="10 11">
    <name type="scientific">Sphingomonas faeni</name>
    <dbReference type="NCBI Taxonomy" id="185950"/>
    <lineage>
        <taxon>Bacteria</taxon>
        <taxon>Pseudomonadati</taxon>
        <taxon>Pseudomonadota</taxon>
        <taxon>Alphaproteobacteria</taxon>
        <taxon>Sphingomonadales</taxon>
        <taxon>Sphingomonadaceae</taxon>
        <taxon>Sphingomonas</taxon>
    </lineage>
</organism>
<protein>
    <submittedName>
        <fullName evidence="10">Prolyl 4-hydroxylase</fullName>
    </submittedName>
</protein>
<name>A0A2T5U487_9SPHN</name>
<dbReference type="SMART" id="SM00702">
    <property type="entry name" value="P4Hc"/>
    <property type="match status" value="1"/>
</dbReference>
<comment type="caution">
    <text evidence="10">The sequence shown here is derived from an EMBL/GenBank/DDBJ whole genome shotgun (WGS) entry which is preliminary data.</text>
</comment>
<evidence type="ECO:0000256" key="2">
    <source>
        <dbReference type="ARBA" id="ARBA00022723"/>
    </source>
</evidence>
<evidence type="ECO:0000256" key="3">
    <source>
        <dbReference type="ARBA" id="ARBA00022824"/>
    </source>
</evidence>
<feature type="domain" description="Fe2OG dioxygenase" evidence="9">
    <location>
        <begin position="215"/>
        <end position="314"/>
    </location>
</feature>
<comment type="cofactor">
    <cofactor evidence="1">
        <name>L-ascorbate</name>
        <dbReference type="ChEBI" id="CHEBI:38290"/>
    </cofactor>
</comment>
<gene>
    <name evidence="10" type="ORF">C8J25_10585</name>
</gene>
<dbReference type="InterPro" id="IPR011990">
    <property type="entry name" value="TPR-like_helical_dom_sf"/>
</dbReference>
<accession>A0A2T5U487</accession>
<evidence type="ECO:0000256" key="1">
    <source>
        <dbReference type="ARBA" id="ARBA00001961"/>
    </source>
</evidence>
<keyword evidence="7" id="KW-0408">Iron</keyword>
<dbReference type="InterPro" id="IPR045054">
    <property type="entry name" value="P4HA-like"/>
</dbReference>
<dbReference type="EMBL" id="QAYE01000005">
    <property type="protein sequence ID" value="PTW46305.1"/>
    <property type="molecule type" value="Genomic_DNA"/>
</dbReference>
<dbReference type="GO" id="GO:0005506">
    <property type="term" value="F:iron ion binding"/>
    <property type="evidence" value="ECO:0007669"/>
    <property type="project" value="InterPro"/>
</dbReference>
<keyword evidence="2" id="KW-0479">Metal-binding</keyword>